<sequence length="332" mass="34975">MGNEHRLLTLVICLVLGGGLIAAVLGASRAVGPHAGTAAGRPAPSDYVDIRDVPRGSAATPVPGPEGSAGSVVVECGRNEQGHYNEDNLVVSPGLPGGAHHTHAYVGNLSTNAMSTAASLDAAATSCTGGDRSTYYWPVLRRPDRPGTRPHEGSAGHGNVGEILPEASVVVEFRGNPVSKVVPMPRFLRGMTGDAVAYTAADEADVRARWGCSGSPDRATTRYPRCPTGDRVTRTLVFPSCWNGLDTVGATHRSHLRFPAGNGVCPKDTFPVPELRLSLAYEVPPGLNVALDSFPEQRHSPKTDHAMFVNAMTDRQMAAVVDCLNTGRDCRI</sequence>
<gene>
    <name evidence="2" type="ORF">ADK75_24970</name>
</gene>
<reference evidence="3" key="1">
    <citation type="submission" date="2015-07" db="EMBL/GenBank/DDBJ databases">
        <authorList>
            <consortium name="Consortium for Microbial Forensics and Genomics (microFORGE)"/>
            <person name="Knight B.M."/>
            <person name="Roberts D.P."/>
            <person name="Lin D."/>
            <person name="Hari K."/>
            <person name="Fletcher J."/>
            <person name="Melcher U."/>
            <person name="Blagden T."/>
            <person name="Winegar R.A."/>
        </authorList>
    </citation>
    <scope>NUCLEOTIDE SEQUENCE [LARGE SCALE GENOMIC DNA]</scope>
    <source>
        <strain evidence="3">NRRL B-1447</strain>
    </source>
</reference>
<dbReference type="AlphaFoldDB" id="A0A0L8MA04"/>
<dbReference type="OrthoDB" id="581239at2"/>
<feature type="domain" description="DUF1996" evidence="1">
    <location>
        <begin position="90"/>
        <end position="287"/>
    </location>
</feature>
<dbReference type="Proteomes" id="UP000037084">
    <property type="component" value="Unassembled WGS sequence"/>
</dbReference>
<dbReference type="EMBL" id="LGUV01000342">
    <property type="protein sequence ID" value="KOG47205.1"/>
    <property type="molecule type" value="Genomic_DNA"/>
</dbReference>
<dbReference type="InterPro" id="IPR018535">
    <property type="entry name" value="DUF1996"/>
</dbReference>
<dbReference type="Pfam" id="PF09362">
    <property type="entry name" value="DUF1996"/>
    <property type="match status" value="1"/>
</dbReference>
<evidence type="ECO:0000259" key="1">
    <source>
        <dbReference type="Pfam" id="PF09362"/>
    </source>
</evidence>
<evidence type="ECO:0000313" key="3">
    <source>
        <dbReference type="Proteomes" id="UP000037084"/>
    </source>
</evidence>
<dbReference type="PATRIC" id="fig|1961.12.peg.5599"/>
<dbReference type="RefSeq" id="WP_053174147.1">
    <property type="nucleotide sequence ID" value="NZ_LGUV01000342.1"/>
</dbReference>
<evidence type="ECO:0000313" key="2">
    <source>
        <dbReference type="EMBL" id="KOG47205.1"/>
    </source>
</evidence>
<proteinExistence type="predicted"/>
<comment type="caution">
    <text evidence="2">The sequence shown here is derived from an EMBL/GenBank/DDBJ whole genome shotgun (WGS) entry which is preliminary data.</text>
</comment>
<dbReference type="PANTHER" id="PTHR43662">
    <property type="match status" value="1"/>
</dbReference>
<accession>A0A0L8MA04</accession>
<name>A0A0L8MA04_STRVG</name>
<dbReference type="PANTHER" id="PTHR43662:SF3">
    <property type="entry name" value="DOMAIN PROTEIN, PUTATIVE (AFU_ORTHOLOGUE AFUA_6G11970)-RELATED"/>
    <property type="match status" value="1"/>
</dbReference>
<protein>
    <recommendedName>
        <fullName evidence="1">DUF1996 domain-containing protein</fullName>
    </recommendedName>
</protein>
<organism evidence="2 3">
    <name type="scientific">Streptomyces virginiae</name>
    <name type="common">Streptomyces cinnamonensis</name>
    <dbReference type="NCBI Taxonomy" id="1961"/>
    <lineage>
        <taxon>Bacteria</taxon>
        <taxon>Bacillati</taxon>
        <taxon>Actinomycetota</taxon>
        <taxon>Actinomycetes</taxon>
        <taxon>Kitasatosporales</taxon>
        <taxon>Streptomycetaceae</taxon>
        <taxon>Streptomyces</taxon>
    </lineage>
</organism>